<dbReference type="EMBL" id="CP104003">
    <property type="protein sequence ID" value="UWM55257.1"/>
    <property type="molecule type" value="Genomic_DNA"/>
</dbReference>
<keyword evidence="2" id="KW-1133">Transmembrane helix</keyword>
<feature type="transmembrane region" description="Helical" evidence="2">
    <location>
        <begin position="68"/>
        <end position="89"/>
    </location>
</feature>
<gene>
    <name evidence="3" type="ORF">N0B31_02995</name>
</gene>
<dbReference type="Proteomes" id="UP001057580">
    <property type="component" value="Chromosome"/>
</dbReference>
<proteinExistence type="predicted"/>
<evidence type="ECO:0000313" key="3">
    <source>
        <dbReference type="EMBL" id="UWM55257.1"/>
    </source>
</evidence>
<keyword evidence="4" id="KW-1185">Reference proteome</keyword>
<dbReference type="RefSeq" id="WP_260594310.1">
    <property type="nucleotide sequence ID" value="NZ_CP104003.1"/>
</dbReference>
<dbReference type="GeneID" id="74941355"/>
<dbReference type="AlphaFoldDB" id="A0A9E7R448"/>
<protein>
    <submittedName>
        <fullName evidence="3">NADH-quinone oxidoreductase subunit J</fullName>
    </submittedName>
</protein>
<keyword evidence="2" id="KW-0812">Transmembrane</keyword>
<name>A0A9E7R448_9EURY</name>
<accession>A0A9E7R448</accession>
<evidence type="ECO:0000313" key="4">
    <source>
        <dbReference type="Proteomes" id="UP001057580"/>
    </source>
</evidence>
<organism evidence="3 4">
    <name type="scientific">Salinirubellus salinus</name>
    <dbReference type="NCBI Taxonomy" id="1364945"/>
    <lineage>
        <taxon>Archaea</taxon>
        <taxon>Methanobacteriati</taxon>
        <taxon>Methanobacteriota</taxon>
        <taxon>Stenosarchaea group</taxon>
        <taxon>Halobacteria</taxon>
        <taxon>Halobacteriales</taxon>
        <taxon>Natronomonadaceae</taxon>
        <taxon>Salinirubellus</taxon>
    </lineage>
</organism>
<dbReference type="KEGG" id="ssai:N0B31_02995"/>
<reference evidence="3" key="1">
    <citation type="submission" date="2022-09" db="EMBL/GenBank/DDBJ databases">
        <title>Diverse halophilic archaea isolated from saline environments.</title>
        <authorList>
            <person name="Cui H.-L."/>
        </authorList>
    </citation>
    <scope>NUCLEOTIDE SEQUENCE</scope>
    <source>
        <strain evidence="3">ZS-35-S2</strain>
    </source>
</reference>
<sequence length="116" mass="12113">MTTRPRLERNKRQAVGLLAFVLFGVLSAVFLAAEFGTPAGFPGEGSITASIGYAMFNLAGGAFDAEGFLIVFLVIALVLDAALDAAVMLGSRETEEGGFLPLTDGGKDDERKGGDR</sequence>
<keyword evidence="2" id="KW-0472">Membrane</keyword>
<evidence type="ECO:0000256" key="1">
    <source>
        <dbReference type="SAM" id="MobiDB-lite"/>
    </source>
</evidence>
<feature type="compositionally biased region" description="Basic and acidic residues" evidence="1">
    <location>
        <begin position="105"/>
        <end position="116"/>
    </location>
</feature>
<feature type="region of interest" description="Disordered" evidence="1">
    <location>
        <begin position="96"/>
        <end position="116"/>
    </location>
</feature>
<evidence type="ECO:0000256" key="2">
    <source>
        <dbReference type="SAM" id="Phobius"/>
    </source>
</evidence>